<dbReference type="EC" id="3.4.-.-" evidence="7"/>
<sequence length="110" mass="13376">MKIMANSRNPEELKHYWNEFRRKTGRKYKELFIQSVDQDNEWAKRIGYTNKGEYNIAMYEDKNLVENLEKEIKKFQPFYQQIHAYVRKKLIHYYPNVTILPDGPIPAHLL</sequence>
<keyword evidence="4 7" id="KW-0325">Glycoprotein</keyword>
<keyword evidence="2" id="KW-0732">Signal</keyword>
<evidence type="ECO:0000313" key="8">
    <source>
        <dbReference type="EMBL" id="GBO42297.1"/>
    </source>
</evidence>
<dbReference type="InterPro" id="IPR001548">
    <property type="entry name" value="Peptidase_M2"/>
</dbReference>
<dbReference type="GO" id="GO:0006508">
    <property type="term" value="P:proteolysis"/>
    <property type="evidence" value="ECO:0007669"/>
    <property type="project" value="UniProtKB-KW"/>
</dbReference>
<feature type="binding site" evidence="5">
    <location>
        <position position="59"/>
    </location>
    <ligand>
        <name>chloride</name>
        <dbReference type="ChEBI" id="CHEBI:17996"/>
        <label>1</label>
    </ligand>
</feature>
<comment type="caution">
    <text evidence="8">The sequence shown here is derived from an EMBL/GenBank/DDBJ whole genome shotgun (WGS) entry which is preliminary data.</text>
</comment>
<dbReference type="GO" id="GO:0004180">
    <property type="term" value="F:carboxypeptidase activity"/>
    <property type="evidence" value="ECO:0007669"/>
    <property type="project" value="UniProtKB-KW"/>
</dbReference>
<gene>
    <name evidence="8" type="primary">Ace_2</name>
    <name evidence="8" type="ORF">AVEN_273733_1</name>
</gene>
<dbReference type="GO" id="GO:0046872">
    <property type="term" value="F:metal ion binding"/>
    <property type="evidence" value="ECO:0007669"/>
    <property type="project" value="UniProtKB-KW"/>
</dbReference>
<evidence type="ECO:0000256" key="7">
    <source>
        <dbReference type="RuleBase" id="RU361144"/>
    </source>
</evidence>
<comment type="cofactor">
    <cofactor evidence="7">
        <name>Zn(2+)</name>
        <dbReference type="ChEBI" id="CHEBI:29105"/>
    </cofactor>
    <text evidence="7">Binds 1 zinc ion per subunit.</text>
</comment>
<dbReference type="PANTHER" id="PTHR10514:SF27">
    <property type="entry name" value="ANGIOTENSIN-CONVERTING ENZYME"/>
    <property type="match status" value="1"/>
</dbReference>
<evidence type="ECO:0000256" key="2">
    <source>
        <dbReference type="ARBA" id="ARBA00022729"/>
    </source>
</evidence>
<dbReference type="AlphaFoldDB" id="A0A4Y2X2H0"/>
<comment type="caution">
    <text evidence="6">Lacks conserved residue(s) required for the propagation of feature annotation.</text>
</comment>
<keyword evidence="3" id="KW-1015">Disulfide bond</keyword>
<dbReference type="GO" id="GO:0008241">
    <property type="term" value="F:peptidyl-dipeptidase activity"/>
    <property type="evidence" value="ECO:0007669"/>
    <property type="project" value="InterPro"/>
</dbReference>
<keyword evidence="7" id="KW-0479">Metal-binding</keyword>
<dbReference type="Proteomes" id="UP000499080">
    <property type="component" value="Unassembled WGS sequence"/>
</dbReference>
<protein>
    <recommendedName>
        <fullName evidence="7">Angiotensin-converting enzyme</fullName>
        <ecNumber evidence="7">3.4.-.-</ecNumber>
    </recommendedName>
</protein>
<dbReference type="Pfam" id="PF01401">
    <property type="entry name" value="Peptidase_M2"/>
    <property type="match status" value="1"/>
</dbReference>
<dbReference type="PRINTS" id="PR00791">
    <property type="entry name" value="PEPDIPTASEA"/>
</dbReference>
<dbReference type="GO" id="GO:0005886">
    <property type="term" value="C:plasma membrane"/>
    <property type="evidence" value="ECO:0007669"/>
    <property type="project" value="TreeGrafter"/>
</dbReference>
<keyword evidence="7" id="KW-0862">Zinc</keyword>
<evidence type="ECO:0000313" key="9">
    <source>
        <dbReference type="Proteomes" id="UP000499080"/>
    </source>
</evidence>
<evidence type="ECO:0000256" key="3">
    <source>
        <dbReference type="ARBA" id="ARBA00023157"/>
    </source>
</evidence>
<keyword evidence="7" id="KW-0378">Hydrolase</keyword>
<evidence type="ECO:0000256" key="5">
    <source>
        <dbReference type="PIRSR" id="PIRSR601548-2"/>
    </source>
</evidence>
<accession>A0A4Y2X2H0</accession>
<keyword evidence="7" id="KW-0121">Carboxypeptidase</keyword>
<dbReference type="EMBL" id="BGPR01068331">
    <property type="protein sequence ID" value="GBO42297.1"/>
    <property type="molecule type" value="Genomic_DNA"/>
</dbReference>
<organism evidence="8 9">
    <name type="scientific">Araneus ventricosus</name>
    <name type="common">Orbweaver spider</name>
    <name type="synonym">Epeira ventricosa</name>
    <dbReference type="NCBI Taxonomy" id="182803"/>
    <lineage>
        <taxon>Eukaryota</taxon>
        <taxon>Metazoa</taxon>
        <taxon>Ecdysozoa</taxon>
        <taxon>Arthropoda</taxon>
        <taxon>Chelicerata</taxon>
        <taxon>Arachnida</taxon>
        <taxon>Araneae</taxon>
        <taxon>Araneomorphae</taxon>
        <taxon>Entelegynae</taxon>
        <taxon>Araneoidea</taxon>
        <taxon>Araneidae</taxon>
        <taxon>Araneus</taxon>
    </lineage>
</organism>
<evidence type="ECO:0000256" key="4">
    <source>
        <dbReference type="ARBA" id="ARBA00023180"/>
    </source>
</evidence>
<dbReference type="GO" id="GO:0008237">
    <property type="term" value="F:metallopeptidase activity"/>
    <property type="evidence" value="ECO:0007669"/>
    <property type="project" value="UniProtKB-KW"/>
</dbReference>
<feature type="non-terminal residue" evidence="8">
    <location>
        <position position="110"/>
    </location>
</feature>
<comment type="similarity">
    <text evidence="1 6 7">Belongs to the peptidase M2 family.</text>
</comment>
<keyword evidence="7" id="KW-0645">Protease</keyword>
<evidence type="ECO:0000256" key="1">
    <source>
        <dbReference type="ARBA" id="ARBA00008139"/>
    </source>
</evidence>
<proteinExistence type="inferred from homology"/>
<name>A0A4Y2X2H0_ARAVE</name>
<dbReference type="PROSITE" id="PS52011">
    <property type="entry name" value="PEPTIDASE_M2"/>
    <property type="match status" value="1"/>
</dbReference>
<evidence type="ECO:0000256" key="6">
    <source>
        <dbReference type="PROSITE-ProRule" id="PRU01355"/>
    </source>
</evidence>
<dbReference type="SUPFAM" id="SSF55486">
    <property type="entry name" value="Metalloproteases ('zincins'), catalytic domain"/>
    <property type="match status" value="1"/>
</dbReference>
<dbReference type="OrthoDB" id="10029630at2759"/>
<keyword evidence="9" id="KW-1185">Reference proteome</keyword>
<reference evidence="8 9" key="1">
    <citation type="journal article" date="2019" name="Sci. Rep.">
        <title>Orb-weaving spider Araneus ventricosus genome elucidates the spidroin gene catalogue.</title>
        <authorList>
            <person name="Kono N."/>
            <person name="Nakamura H."/>
            <person name="Ohtoshi R."/>
            <person name="Moran D.A.P."/>
            <person name="Shinohara A."/>
            <person name="Yoshida Y."/>
            <person name="Fujiwara M."/>
            <person name="Mori M."/>
            <person name="Tomita M."/>
            <person name="Arakawa K."/>
        </authorList>
    </citation>
    <scope>NUCLEOTIDE SEQUENCE [LARGE SCALE GENOMIC DNA]</scope>
</reference>
<dbReference type="PANTHER" id="PTHR10514">
    <property type="entry name" value="ANGIOTENSIN-CONVERTING ENZYME"/>
    <property type="match status" value="1"/>
</dbReference>
<keyword evidence="7" id="KW-0482">Metalloprotease</keyword>